<dbReference type="GO" id="GO:0008360">
    <property type="term" value="P:regulation of cell shape"/>
    <property type="evidence" value="ECO:0007669"/>
    <property type="project" value="InterPro"/>
</dbReference>
<dbReference type="NCBIfam" id="NF001124">
    <property type="entry name" value="PRK00139.1-2"/>
    <property type="match status" value="1"/>
</dbReference>
<dbReference type="HAMAP" id="MF_00208">
    <property type="entry name" value="MurE"/>
    <property type="match status" value="1"/>
</dbReference>
<dbReference type="InterPro" id="IPR035911">
    <property type="entry name" value="MurE/MurF_N"/>
</dbReference>
<dbReference type="NCBIfam" id="NF001126">
    <property type="entry name" value="PRK00139.1-4"/>
    <property type="match status" value="1"/>
</dbReference>
<evidence type="ECO:0000256" key="1">
    <source>
        <dbReference type="ARBA" id="ARBA00005898"/>
    </source>
</evidence>
<name>A0A3B1CHX7_9ZZZZ</name>
<dbReference type="InterPro" id="IPR004101">
    <property type="entry name" value="Mur_ligase_C"/>
</dbReference>
<reference evidence="5" key="1">
    <citation type="submission" date="2018-06" db="EMBL/GenBank/DDBJ databases">
        <authorList>
            <person name="Zhirakovskaya E."/>
        </authorList>
    </citation>
    <scope>NUCLEOTIDE SEQUENCE</scope>
</reference>
<protein>
    <submittedName>
        <fullName evidence="5">UDP-N-acetylmuramoylalanyl-D-glutamate--2,6-diaminopimelate ligase</fullName>
        <ecNumber evidence="5">6.3.2.13</ecNumber>
    </submittedName>
</protein>
<dbReference type="Gene3D" id="3.90.190.20">
    <property type="entry name" value="Mur ligase, C-terminal domain"/>
    <property type="match status" value="1"/>
</dbReference>
<evidence type="ECO:0000259" key="2">
    <source>
        <dbReference type="Pfam" id="PF01225"/>
    </source>
</evidence>
<dbReference type="Gene3D" id="3.40.1390.10">
    <property type="entry name" value="MurE/MurF, N-terminal domain"/>
    <property type="match status" value="1"/>
</dbReference>
<dbReference type="SUPFAM" id="SSF53244">
    <property type="entry name" value="MurD-like peptide ligases, peptide-binding domain"/>
    <property type="match status" value="1"/>
</dbReference>
<evidence type="ECO:0000259" key="4">
    <source>
        <dbReference type="Pfam" id="PF08245"/>
    </source>
</evidence>
<dbReference type="InterPro" id="IPR000713">
    <property type="entry name" value="Mur_ligase_N"/>
</dbReference>
<dbReference type="PANTHER" id="PTHR23135:SF4">
    <property type="entry name" value="UDP-N-ACETYLMURAMOYL-L-ALANYL-D-GLUTAMATE--2,6-DIAMINOPIMELATE LIGASE MURE HOMOLOG, CHLOROPLASTIC"/>
    <property type="match status" value="1"/>
</dbReference>
<dbReference type="GO" id="GO:0005737">
    <property type="term" value="C:cytoplasm"/>
    <property type="evidence" value="ECO:0007669"/>
    <property type="project" value="InterPro"/>
</dbReference>
<dbReference type="NCBIfam" id="TIGR01085">
    <property type="entry name" value="murE"/>
    <property type="match status" value="1"/>
</dbReference>
<organism evidence="5">
    <name type="scientific">hydrothermal vent metagenome</name>
    <dbReference type="NCBI Taxonomy" id="652676"/>
    <lineage>
        <taxon>unclassified sequences</taxon>
        <taxon>metagenomes</taxon>
        <taxon>ecological metagenomes</taxon>
    </lineage>
</organism>
<dbReference type="PANTHER" id="PTHR23135">
    <property type="entry name" value="MUR LIGASE FAMILY MEMBER"/>
    <property type="match status" value="1"/>
</dbReference>
<feature type="domain" description="Mur ligase central" evidence="4">
    <location>
        <begin position="101"/>
        <end position="298"/>
    </location>
</feature>
<evidence type="ECO:0000259" key="3">
    <source>
        <dbReference type="Pfam" id="PF02875"/>
    </source>
</evidence>
<dbReference type="InterPro" id="IPR036615">
    <property type="entry name" value="Mur_ligase_C_dom_sf"/>
</dbReference>
<dbReference type="InterPro" id="IPR036565">
    <property type="entry name" value="Mur-like_cat_sf"/>
</dbReference>
<dbReference type="SUPFAM" id="SSF63418">
    <property type="entry name" value="MurE/MurF N-terminal domain"/>
    <property type="match status" value="1"/>
</dbReference>
<dbReference type="GO" id="GO:0005524">
    <property type="term" value="F:ATP binding"/>
    <property type="evidence" value="ECO:0007669"/>
    <property type="project" value="InterPro"/>
</dbReference>
<dbReference type="InterPro" id="IPR013221">
    <property type="entry name" value="Mur_ligase_cen"/>
</dbReference>
<dbReference type="EMBL" id="UOGF01000007">
    <property type="protein sequence ID" value="VAX26181.1"/>
    <property type="molecule type" value="Genomic_DNA"/>
</dbReference>
<dbReference type="InterPro" id="IPR005761">
    <property type="entry name" value="UDP-N-AcMur-Glu-dNH2Pim_ligase"/>
</dbReference>
<gene>
    <name evidence="5" type="ORF">MNBD_NITROSPIRAE01-1186</name>
</gene>
<sequence>MIELLGKPNVEVDDISIDSKTVLPGTLFVALKGHTQDGHDYIEEAIARGASAILLQEPISKKYRQATQTTFIQVNDTKEALKHLAPYFFDYPATKLKLIGITGTNGKTTTAYLVEALLNHAGKNTGLISTIATRYAQHEKKAKNTTPGLLDLQKIFSDMQQASVTDVVMEVSSHALDQERVAGCRFESAVFTNLTQDHLDYHKTMEDYFAAKQILFEQTKGQWIVNLDDVWGQKLQKIAPGRVWGYGIDHHDSLYPICFRSTLAGLSMTVQTPIGEIGIEAHLSGRHNVYNILAAIGVGIASGLSKIQITEGVAALKQVPGRFEKIDLGQDFTVIVDYAHTPDALERLLSAVKTLGAKKIITCFGCGGDRDRGKRPLMGVAAMQGDVVILTSDNPRSETPEKILYDIASGISTHSKKTGQTCNYEIIADRGTAIAHAIALAKTGDVVLIAGKGHESDQQIGTQIIPFDDRAYARQALIAQNKINNEKR</sequence>
<dbReference type="Pfam" id="PF02875">
    <property type="entry name" value="Mur_ligase_C"/>
    <property type="match status" value="1"/>
</dbReference>
<dbReference type="Gene3D" id="3.40.1190.10">
    <property type="entry name" value="Mur-like, catalytic domain"/>
    <property type="match status" value="1"/>
</dbReference>
<comment type="similarity">
    <text evidence="1">Belongs to the MurCDEF family. MurE subfamily.</text>
</comment>
<evidence type="ECO:0000313" key="5">
    <source>
        <dbReference type="EMBL" id="VAX26181.1"/>
    </source>
</evidence>
<feature type="domain" description="Mur ligase N-terminal catalytic" evidence="2">
    <location>
        <begin position="14"/>
        <end position="86"/>
    </location>
</feature>
<dbReference type="EC" id="6.3.2.13" evidence="5"/>
<dbReference type="Pfam" id="PF08245">
    <property type="entry name" value="Mur_ligase_M"/>
    <property type="match status" value="1"/>
</dbReference>
<dbReference type="AlphaFoldDB" id="A0A3B1CHX7"/>
<keyword evidence="5" id="KW-0436">Ligase</keyword>
<dbReference type="GO" id="GO:0051301">
    <property type="term" value="P:cell division"/>
    <property type="evidence" value="ECO:0007669"/>
    <property type="project" value="InterPro"/>
</dbReference>
<feature type="domain" description="Mur ligase C-terminal" evidence="3">
    <location>
        <begin position="321"/>
        <end position="453"/>
    </location>
</feature>
<accession>A0A3B1CHX7</accession>
<proteinExistence type="inferred from homology"/>
<dbReference type="GO" id="GO:0008765">
    <property type="term" value="F:UDP-N-acetylmuramoylalanyl-D-glutamate-2,6-diaminopimelate ligase activity"/>
    <property type="evidence" value="ECO:0007669"/>
    <property type="project" value="UniProtKB-EC"/>
</dbReference>
<dbReference type="SUPFAM" id="SSF53623">
    <property type="entry name" value="MurD-like peptide ligases, catalytic domain"/>
    <property type="match status" value="1"/>
</dbReference>
<dbReference type="Pfam" id="PF01225">
    <property type="entry name" value="Mur_ligase"/>
    <property type="match status" value="1"/>
</dbReference>